<dbReference type="InterPro" id="IPR002023">
    <property type="entry name" value="NuoE-like"/>
</dbReference>
<keyword evidence="7" id="KW-0520">NAD</keyword>
<evidence type="ECO:0000256" key="9">
    <source>
        <dbReference type="SAM" id="MobiDB-lite"/>
    </source>
</evidence>
<keyword evidence="11" id="KW-1185">Reference proteome</keyword>
<comment type="similarity">
    <text evidence="1">Belongs to the complex I 24 kDa subunit family.</text>
</comment>
<dbReference type="CDD" id="cd03064">
    <property type="entry name" value="TRX_Fd_NuoE"/>
    <property type="match status" value="1"/>
</dbReference>
<dbReference type="AlphaFoldDB" id="A0A6A6D6T7"/>
<evidence type="ECO:0000256" key="3">
    <source>
        <dbReference type="ARBA" id="ARBA00022723"/>
    </source>
</evidence>
<keyword evidence="2" id="KW-0001">2Fe-2S</keyword>
<dbReference type="SUPFAM" id="SSF52833">
    <property type="entry name" value="Thioredoxin-like"/>
    <property type="match status" value="1"/>
</dbReference>
<feature type="compositionally biased region" description="Polar residues" evidence="9">
    <location>
        <begin position="265"/>
        <end position="275"/>
    </location>
</feature>
<dbReference type="InterPro" id="IPR041921">
    <property type="entry name" value="NuoE_N"/>
</dbReference>
<feature type="region of interest" description="Disordered" evidence="9">
    <location>
        <begin position="217"/>
        <end position="297"/>
    </location>
</feature>
<dbReference type="GO" id="GO:0005743">
    <property type="term" value="C:mitochondrial inner membrane"/>
    <property type="evidence" value="ECO:0007669"/>
    <property type="project" value="UniProtKB-ARBA"/>
</dbReference>
<dbReference type="PROSITE" id="PS01099">
    <property type="entry name" value="COMPLEX1_24K"/>
    <property type="match status" value="1"/>
</dbReference>
<comment type="cofactor">
    <cofactor evidence="8">
        <name>[2Fe-2S] cluster</name>
        <dbReference type="ChEBI" id="CHEBI:190135"/>
    </cofactor>
</comment>
<dbReference type="GO" id="GO:0006120">
    <property type="term" value="P:mitochondrial electron transport, NADH to ubiquinone"/>
    <property type="evidence" value="ECO:0007669"/>
    <property type="project" value="UniProtKB-ARBA"/>
</dbReference>
<gene>
    <name evidence="10" type="ORF">M409DRAFT_16417</name>
</gene>
<dbReference type="GO" id="GO:0016491">
    <property type="term" value="F:oxidoreductase activity"/>
    <property type="evidence" value="ECO:0007669"/>
    <property type="project" value="InterPro"/>
</dbReference>
<organism evidence="10 11">
    <name type="scientific">Zasmidium cellare ATCC 36951</name>
    <dbReference type="NCBI Taxonomy" id="1080233"/>
    <lineage>
        <taxon>Eukaryota</taxon>
        <taxon>Fungi</taxon>
        <taxon>Dikarya</taxon>
        <taxon>Ascomycota</taxon>
        <taxon>Pezizomycotina</taxon>
        <taxon>Dothideomycetes</taxon>
        <taxon>Dothideomycetidae</taxon>
        <taxon>Mycosphaerellales</taxon>
        <taxon>Mycosphaerellaceae</taxon>
        <taxon>Zasmidium</taxon>
    </lineage>
</organism>
<dbReference type="OrthoDB" id="10254187at2759"/>
<accession>A0A6A6D6T7</accession>
<dbReference type="Pfam" id="PF01257">
    <property type="entry name" value="2Fe-2S_thioredx"/>
    <property type="match status" value="1"/>
</dbReference>
<name>A0A6A6D6T7_ZASCE</name>
<proteinExistence type="inferred from homology"/>
<protein>
    <recommendedName>
        <fullName evidence="12">NADH-ubiquinone oxidoreductase 24 kDa subunit, mitochondrial</fullName>
    </recommendedName>
</protein>
<keyword evidence="5" id="KW-0408">Iron</keyword>
<evidence type="ECO:0008006" key="12">
    <source>
        <dbReference type="Google" id="ProtNLM"/>
    </source>
</evidence>
<keyword evidence="6" id="KW-0411">Iron-sulfur</keyword>
<dbReference type="FunFam" id="3.40.30.10:FF:000022">
    <property type="entry name" value="NADH dehydrogenase flavoprotein 2, mitochondrial"/>
    <property type="match status" value="1"/>
</dbReference>
<evidence type="ECO:0000256" key="2">
    <source>
        <dbReference type="ARBA" id="ARBA00022714"/>
    </source>
</evidence>
<dbReference type="Gene3D" id="1.10.10.1590">
    <property type="entry name" value="NADH-quinone oxidoreductase subunit E"/>
    <property type="match status" value="1"/>
</dbReference>
<keyword evidence="3" id="KW-0479">Metal-binding</keyword>
<dbReference type="GO" id="GO:0008137">
    <property type="term" value="F:NADH dehydrogenase (ubiquinone) activity"/>
    <property type="evidence" value="ECO:0007669"/>
    <property type="project" value="UniProtKB-ARBA"/>
</dbReference>
<dbReference type="PANTHER" id="PTHR10371">
    <property type="entry name" value="NADH DEHYDROGENASE UBIQUINONE FLAVOPROTEIN 2, MITOCHONDRIAL"/>
    <property type="match status" value="1"/>
</dbReference>
<evidence type="ECO:0000313" key="11">
    <source>
        <dbReference type="Proteomes" id="UP000799537"/>
    </source>
</evidence>
<dbReference type="EMBL" id="ML993579">
    <property type="protein sequence ID" value="KAF2174148.1"/>
    <property type="molecule type" value="Genomic_DNA"/>
</dbReference>
<dbReference type="RefSeq" id="XP_033675037.1">
    <property type="nucleotide sequence ID" value="XM_033803615.1"/>
</dbReference>
<evidence type="ECO:0000256" key="5">
    <source>
        <dbReference type="ARBA" id="ARBA00023004"/>
    </source>
</evidence>
<feature type="compositionally biased region" description="Basic and acidic residues" evidence="9">
    <location>
        <begin position="280"/>
        <end position="297"/>
    </location>
</feature>
<dbReference type="GeneID" id="54556887"/>
<evidence type="ECO:0000256" key="8">
    <source>
        <dbReference type="ARBA" id="ARBA00034078"/>
    </source>
</evidence>
<sequence>MASKLAPWALRGSARALRSGVKEQRRTFQVSSASRSASLMVHRDTPENNPSIPFKFNAQNEELIKEVLSRYPSQYKKAAVMPLLDLGQRQHGFTSISVMNEVARLLEMPPMRVYEVATFYTMYNRNPVGRFHVQCCTTTPCQLRGSDGIMKAIEEELGIHHGETTKDNIFTFTEVECLGACANAPMVQINDDYYEDLTPEKTKDLLRALKEAAEKTGASGWAPGLVGDSGKDQVSGQSPGHQIKQGGEGYSAQGAKIPAPGPLSSRISCENSAGHTNLLELDKYPTPEQALRKDGAL</sequence>
<reference evidence="10" key="1">
    <citation type="journal article" date="2020" name="Stud. Mycol.">
        <title>101 Dothideomycetes genomes: a test case for predicting lifestyles and emergence of pathogens.</title>
        <authorList>
            <person name="Haridas S."/>
            <person name="Albert R."/>
            <person name="Binder M."/>
            <person name="Bloem J."/>
            <person name="Labutti K."/>
            <person name="Salamov A."/>
            <person name="Andreopoulos B."/>
            <person name="Baker S."/>
            <person name="Barry K."/>
            <person name="Bills G."/>
            <person name="Bluhm B."/>
            <person name="Cannon C."/>
            <person name="Castanera R."/>
            <person name="Culley D."/>
            <person name="Daum C."/>
            <person name="Ezra D."/>
            <person name="Gonzalez J."/>
            <person name="Henrissat B."/>
            <person name="Kuo A."/>
            <person name="Liang C."/>
            <person name="Lipzen A."/>
            <person name="Lutzoni F."/>
            <person name="Magnuson J."/>
            <person name="Mondo S."/>
            <person name="Nolan M."/>
            <person name="Ohm R."/>
            <person name="Pangilinan J."/>
            <person name="Park H.-J."/>
            <person name="Ramirez L."/>
            <person name="Alfaro M."/>
            <person name="Sun H."/>
            <person name="Tritt A."/>
            <person name="Yoshinaga Y."/>
            <person name="Zwiers L.-H."/>
            <person name="Turgeon B."/>
            <person name="Goodwin S."/>
            <person name="Spatafora J."/>
            <person name="Crous P."/>
            <person name="Grigoriev I."/>
        </authorList>
    </citation>
    <scope>NUCLEOTIDE SEQUENCE</scope>
    <source>
        <strain evidence="10">ATCC 36951</strain>
    </source>
</reference>
<dbReference type="FunFam" id="1.10.10.1590:FF:000001">
    <property type="entry name" value="NADH-quinone oxidoreductase subunit E"/>
    <property type="match status" value="1"/>
</dbReference>
<evidence type="ECO:0000313" key="10">
    <source>
        <dbReference type="EMBL" id="KAF2174148.1"/>
    </source>
</evidence>
<dbReference type="Proteomes" id="UP000799537">
    <property type="component" value="Unassembled WGS sequence"/>
</dbReference>
<evidence type="ECO:0000256" key="4">
    <source>
        <dbReference type="ARBA" id="ARBA00022967"/>
    </source>
</evidence>
<dbReference type="NCBIfam" id="TIGR01958">
    <property type="entry name" value="nuoE_fam"/>
    <property type="match status" value="1"/>
</dbReference>
<evidence type="ECO:0000256" key="7">
    <source>
        <dbReference type="ARBA" id="ARBA00023027"/>
    </source>
</evidence>
<dbReference type="GO" id="GO:0046872">
    <property type="term" value="F:metal ion binding"/>
    <property type="evidence" value="ECO:0007669"/>
    <property type="project" value="UniProtKB-KW"/>
</dbReference>
<dbReference type="NCBIfam" id="NF005725">
    <property type="entry name" value="PRK07539.1-5"/>
    <property type="match status" value="1"/>
</dbReference>
<dbReference type="InterPro" id="IPR036249">
    <property type="entry name" value="Thioredoxin-like_sf"/>
</dbReference>
<dbReference type="GO" id="GO:1902494">
    <property type="term" value="C:catalytic complex"/>
    <property type="evidence" value="ECO:0007669"/>
    <property type="project" value="UniProtKB-ARBA"/>
</dbReference>
<dbReference type="PANTHER" id="PTHR10371:SF3">
    <property type="entry name" value="NADH DEHYDROGENASE [UBIQUINONE] FLAVOPROTEIN 2, MITOCHONDRIAL"/>
    <property type="match status" value="1"/>
</dbReference>
<evidence type="ECO:0000256" key="6">
    <source>
        <dbReference type="ARBA" id="ARBA00023014"/>
    </source>
</evidence>
<evidence type="ECO:0000256" key="1">
    <source>
        <dbReference type="ARBA" id="ARBA00010643"/>
    </source>
</evidence>
<dbReference type="GO" id="GO:0051537">
    <property type="term" value="F:2 iron, 2 sulfur cluster binding"/>
    <property type="evidence" value="ECO:0007669"/>
    <property type="project" value="UniProtKB-KW"/>
</dbReference>
<dbReference type="Gene3D" id="3.40.30.10">
    <property type="entry name" value="Glutaredoxin"/>
    <property type="match status" value="1"/>
</dbReference>
<keyword evidence="4" id="KW-1278">Translocase</keyword>
<dbReference type="GO" id="GO:0098796">
    <property type="term" value="C:membrane protein complex"/>
    <property type="evidence" value="ECO:0007669"/>
    <property type="project" value="UniProtKB-ARBA"/>
</dbReference>
<dbReference type="InterPro" id="IPR042128">
    <property type="entry name" value="NuoE_dom"/>
</dbReference>